<keyword evidence="1" id="KW-1133">Transmembrane helix</keyword>
<keyword evidence="1" id="KW-0472">Membrane</keyword>
<keyword evidence="3" id="KW-1185">Reference proteome</keyword>
<reference evidence="3" key="1">
    <citation type="journal article" date="2019" name="Int. J. Syst. Evol. Microbiol.">
        <title>The Global Catalogue of Microorganisms (GCM) 10K type strain sequencing project: providing services to taxonomists for standard genome sequencing and annotation.</title>
        <authorList>
            <consortium name="The Broad Institute Genomics Platform"/>
            <consortium name="The Broad Institute Genome Sequencing Center for Infectious Disease"/>
            <person name="Wu L."/>
            <person name="Ma J."/>
        </authorList>
    </citation>
    <scope>NUCLEOTIDE SEQUENCE [LARGE SCALE GENOMIC DNA]</scope>
    <source>
        <strain evidence="3">CECT 8289</strain>
    </source>
</reference>
<evidence type="ECO:0000313" key="3">
    <source>
        <dbReference type="Proteomes" id="UP001595907"/>
    </source>
</evidence>
<dbReference type="RefSeq" id="WP_379706510.1">
    <property type="nucleotide sequence ID" value="NZ_JBHSCZ010000001.1"/>
</dbReference>
<feature type="transmembrane region" description="Helical" evidence="1">
    <location>
        <begin position="258"/>
        <end position="279"/>
    </location>
</feature>
<accession>A0ABV8QN12</accession>
<gene>
    <name evidence="2" type="ORF">ACFOWM_02260</name>
</gene>
<name>A0ABV8QN12_9BACT</name>
<feature type="transmembrane region" description="Helical" evidence="1">
    <location>
        <begin position="63"/>
        <end position="79"/>
    </location>
</feature>
<evidence type="ECO:0000313" key="2">
    <source>
        <dbReference type="EMBL" id="MFC4261690.1"/>
    </source>
</evidence>
<dbReference type="Proteomes" id="UP001595907">
    <property type="component" value="Unassembled WGS sequence"/>
</dbReference>
<protein>
    <submittedName>
        <fullName evidence="2">Uncharacterized protein</fullName>
    </submittedName>
</protein>
<keyword evidence="1" id="KW-0812">Transmembrane</keyword>
<feature type="transmembrane region" description="Helical" evidence="1">
    <location>
        <begin position="300"/>
        <end position="320"/>
    </location>
</feature>
<comment type="caution">
    <text evidence="2">The sequence shown here is derived from an EMBL/GenBank/DDBJ whole genome shotgun (WGS) entry which is preliminary data.</text>
</comment>
<dbReference type="PROSITE" id="PS51257">
    <property type="entry name" value="PROKAR_LIPOPROTEIN"/>
    <property type="match status" value="1"/>
</dbReference>
<feature type="transmembrane region" description="Helical" evidence="1">
    <location>
        <begin position="170"/>
        <end position="190"/>
    </location>
</feature>
<proteinExistence type="predicted"/>
<evidence type="ECO:0000256" key="1">
    <source>
        <dbReference type="SAM" id="Phobius"/>
    </source>
</evidence>
<feature type="transmembrane region" description="Helical" evidence="1">
    <location>
        <begin position="326"/>
        <end position="348"/>
    </location>
</feature>
<feature type="transmembrane region" description="Helical" evidence="1">
    <location>
        <begin position="138"/>
        <end position="163"/>
    </location>
</feature>
<organism evidence="2 3">
    <name type="scientific">Ferruginibacter yonginensis</name>
    <dbReference type="NCBI Taxonomy" id="1310416"/>
    <lineage>
        <taxon>Bacteria</taxon>
        <taxon>Pseudomonadati</taxon>
        <taxon>Bacteroidota</taxon>
        <taxon>Chitinophagia</taxon>
        <taxon>Chitinophagales</taxon>
        <taxon>Chitinophagaceae</taxon>
        <taxon>Ferruginibacter</taxon>
    </lineage>
</organism>
<dbReference type="EMBL" id="JBHSCZ010000001">
    <property type="protein sequence ID" value="MFC4261690.1"/>
    <property type="molecule type" value="Genomic_DNA"/>
</dbReference>
<sequence length="367" mass="41754">MNSGTRINVVNIGLMIFSCIAAFIMPFEVFLFAYAVMGPLHYLTEISWLHDRQYFTKGKYDHLILWAIGGIILLESLAYRNGWNWPFGSDFGNKIIFVALTGSLLMIFVKNAFIKIFGLLFILFISNAIFQPDQRDGFAFFIGALLPTLVHVFVFTGLFILFGALKSRSVSGLISFVVFIVCPILLFVLFRDKTFVEVTKYGQDSYIANGEGFYDTNLSFLTHLFNIEFPQMKDAAGNLLVYAGTDKPVPDYSNAASVVFHSQAGILLMRFIAFAYTYHYLNWFSKTEVIRWHKVPKVRFIVVIVLWVISLVLYGVNYALGLRWLYFLSFCHVLLEFPLNMVSITGIYKETVTIAKNGFKLSPAMAK</sequence>
<feature type="transmembrane region" description="Helical" evidence="1">
    <location>
        <begin position="91"/>
        <end position="109"/>
    </location>
</feature>
<feature type="transmembrane region" description="Helical" evidence="1">
    <location>
        <begin position="12"/>
        <end position="42"/>
    </location>
</feature>